<keyword evidence="1" id="KW-1133">Transmembrane helix</keyword>
<dbReference type="InterPro" id="IPR032820">
    <property type="entry name" value="ATPase_put"/>
</dbReference>
<proteinExistence type="predicted"/>
<organism evidence="3">
    <name type="scientific">freshwater metagenome</name>
    <dbReference type="NCBI Taxonomy" id="449393"/>
    <lineage>
        <taxon>unclassified sequences</taxon>
        <taxon>metagenomes</taxon>
        <taxon>ecological metagenomes</taxon>
    </lineage>
</organism>
<feature type="transmembrane region" description="Helical" evidence="1">
    <location>
        <begin position="50"/>
        <end position="72"/>
    </location>
</feature>
<dbReference type="EMBL" id="CAFBPU010000013">
    <property type="protein sequence ID" value="CAB5029639.1"/>
    <property type="molecule type" value="Genomic_DNA"/>
</dbReference>
<reference evidence="3" key="1">
    <citation type="submission" date="2020-05" db="EMBL/GenBank/DDBJ databases">
        <authorList>
            <person name="Chiriac C."/>
            <person name="Salcher M."/>
            <person name="Ghai R."/>
            <person name="Kavagutti S V."/>
        </authorList>
    </citation>
    <scope>NUCLEOTIDE SEQUENCE</scope>
</reference>
<sequence length="78" mass="7805">MSPEMPEPEGSPPIKDLPGGWAFVGIGSTIAGCVATGVALGLVVDGWLGVGPLCLLLGFLLGSTAAVATVVAQVRRFL</sequence>
<evidence type="ECO:0000313" key="3">
    <source>
        <dbReference type="EMBL" id="CAB4935363.1"/>
    </source>
</evidence>
<name>A0A6J7IW52_9ZZZZ</name>
<dbReference type="AlphaFoldDB" id="A0A6J7IW52"/>
<feature type="transmembrane region" description="Helical" evidence="1">
    <location>
        <begin position="21"/>
        <end position="44"/>
    </location>
</feature>
<accession>A0A6J7IW52</accession>
<evidence type="ECO:0000313" key="2">
    <source>
        <dbReference type="EMBL" id="CAB4851854.1"/>
    </source>
</evidence>
<evidence type="ECO:0000256" key="1">
    <source>
        <dbReference type="SAM" id="Phobius"/>
    </source>
</evidence>
<gene>
    <name evidence="2" type="ORF">UFOPK3268_01382</name>
    <name evidence="3" type="ORF">UFOPK3752_00697</name>
    <name evidence="4" type="ORF">UFOPK4150_00829</name>
</gene>
<dbReference type="EMBL" id="CAFBIZ010000200">
    <property type="protein sequence ID" value="CAB4851854.1"/>
    <property type="molecule type" value="Genomic_DNA"/>
</dbReference>
<evidence type="ECO:0000313" key="4">
    <source>
        <dbReference type="EMBL" id="CAB5029639.1"/>
    </source>
</evidence>
<keyword evidence="1" id="KW-0812">Transmembrane</keyword>
<dbReference type="EMBL" id="CAFBND010000020">
    <property type="protein sequence ID" value="CAB4935363.1"/>
    <property type="molecule type" value="Genomic_DNA"/>
</dbReference>
<protein>
    <submittedName>
        <fullName evidence="3">Unannotated protein</fullName>
    </submittedName>
</protein>
<dbReference type="Pfam" id="PF09527">
    <property type="entry name" value="ATPase_gene1"/>
    <property type="match status" value="1"/>
</dbReference>
<keyword evidence="1" id="KW-0472">Membrane</keyword>